<feature type="region of interest" description="Disordered" evidence="1">
    <location>
        <begin position="470"/>
        <end position="524"/>
    </location>
</feature>
<evidence type="ECO:0000313" key="3">
    <source>
        <dbReference type="Proteomes" id="UP001057375"/>
    </source>
</evidence>
<feature type="compositionally biased region" description="Polar residues" evidence="1">
    <location>
        <begin position="295"/>
        <end position="306"/>
    </location>
</feature>
<feature type="region of interest" description="Disordered" evidence="1">
    <location>
        <begin position="411"/>
        <end position="442"/>
    </location>
</feature>
<feature type="compositionally biased region" description="Low complexity" evidence="1">
    <location>
        <begin position="72"/>
        <end position="103"/>
    </location>
</feature>
<feature type="region of interest" description="Disordered" evidence="1">
    <location>
        <begin position="159"/>
        <end position="196"/>
    </location>
</feature>
<gene>
    <name evidence="2" type="ORF">ADUPG1_012288</name>
</gene>
<feature type="compositionally biased region" description="Acidic residues" evidence="1">
    <location>
        <begin position="894"/>
        <end position="907"/>
    </location>
</feature>
<dbReference type="EMBL" id="BQXS01012436">
    <property type="protein sequence ID" value="GKT22980.1"/>
    <property type="molecule type" value="Genomic_DNA"/>
</dbReference>
<feature type="region of interest" description="Disordered" evidence="1">
    <location>
        <begin position="349"/>
        <end position="381"/>
    </location>
</feature>
<evidence type="ECO:0000313" key="2">
    <source>
        <dbReference type="EMBL" id="GKT22980.1"/>
    </source>
</evidence>
<evidence type="ECO:0000256" key="1">
    <source>
        <dbReference type="SAM" id="MobiDB-lite"/>
    </source>
</evidence>
<organism evidence="2 3">
    <name type="scientific">Aduncisulcus paluster</name>
    <dbReference type="NCBI Taxonomy" id="2918883"/>
    <lineage>
        <taxon>Eukaryota</taxon>
        <taxon>Metamonada</taxon>
        <taxon>Carpediemonas-like organisms</taxon>
        <taxon>Aduncisulcus</taxon>
    </lineage>
</organism>
<dbReference type="Proteomes" id="UP001057375">
    <property type="component" value="Unassembled WGS sequence"/>
</dbReference>
<feature type="compositionally biased region" description="Basic and acidic residues" evidence="1">
    <location>
        <begin position="805"/>
        <end position="826"/>
    </location>
</feature>
<feature type="compositionally biased region" description="Low complexity" evidence="1">
    <location>
        <begin position="501"/>
        <end position="523"/>
    </location>
</feature>
<feature type="compositionally biased region" description="Low complexity" evidence="1">
    <location>
        <begin position="788"/>
        <end position="804"/>
    </location>
</feature>
<feature type="compositionally biased region" description="Low complexity" evidence="1">
    <location>
        <begin position="654"/>
        <end position="665"/>
    </location>
</feature>
<feature type="region of interest" description="Disordered" evidence="1">
    <location>
        <begin position="287"/>
        <end position="306"/>
    </location>
</feature>
<feature type="compositionally biased region" description="Polar residues" evidence="1">
    <location>
        <begin position="120"/>
        <end position="132"/>
    </location>
</feature>
<name>A0ABQ5K2Q7_9EUKA</name>
<feature type="compositionally biased region" description="Acidic residues" evidence="1">
    <location>
        <begin position="831"/>
        <end position="840"/>
    </location>
</feature>
<proteinExistence type="predicted"/>
<feature type="compositionally biased region" description="Basic and acidic residues" evidence="1">
    <location>
        <begin position="363"/>
        <end position="381"/>
    </location>
</feature>
<feature type="region of interest" description="Disordered" evidence="1">
    <location>
        <begin position="866"/>
        <end position="947"/>
    </location>
</feature>
<sequence length="968" mass="107660">MQSNAKPSGSDELSSRLDRITSKLKGLGMGRTYSHSAAPNQDKSKITSFSSTFSTIPIHQPSINSEEEHKTSIPTPSSLSGSSPSYKPFSLESLLSNTNSNDNLHYDYSKPPPHQMSPRILSTKSAESSLSPSLMDDSAVRDSYRVNPFTSHIPQFRLSHLSHTEPPPDETQLSSYKSSKRHLQRPKYAPPPAPPTVQTLTAALVSKEDFSHADDPYLPARSVPSDSLHKYPSYLERTSSYGQFGIHTASEADSLHLQQRFHSQHASRLINQLTHLCGDERIPLNSDGIRLKPSNPDSEGQRTSSYGQFGIHTASEADSLHLQQRFHSQHASRLINQLTHLCGDERIPLNSDGIRLKPSNPDSEGRYDETAHPHAIDPKNRSELSHFGESVQDPHARLVVSSSVGVLGEDHDGFDIPLTSIQQSRGSRKDDTLRSASPPKPSLAYYQWKSHVTPVSELEDERLREAERLEVQNSNSQHQQVILPHPAPHKPSSIVIGGHRTAMSPPSSTTTRTDRTSSSYSATGGMRPVAAFQEQEDDQQPLSTSKTLKALQELMGELFHIITLYCPPPPPPSSSSSSSIQRVVNRHFDDTLSASSSVNSLIEPFVAAVCEGMFESISQEKDNAIRRLMLEFGEEEEEEKEGKEEEEEGKKTDSPSSSSLSSSYSHDPLDQNMTLEGILIEGNTNSACVLTSGDIDIQMTGNINESIGNREQEKEEEKDEKLEESKEIGKEQEEEEEEEEELLMNEDDENGEEKRENEPTTVVTWASSQPSSQPSNTSEVGHHHESESQILHGSSSHSPSPSSEQGKDEKHHADLIIEDSLKDLHVFESNILDEEEEEGREEGRKSNLELLDASVSSEKRIVDIGATHSDMISNPQLSTLMEKEEQIRQKGEEKEGEEEEEEEEEEEGTTKNKDVVESHDIKDSKAIVFTDEESSEDIIQKPSLIPENIVHKQRKKRRGLFACCSKNK</sequence>
<feature type="compositionally biased region" description="Low complexity" evidence="1">
    <location>
        <begin position="46"/>
        <end position="56"/>
    </location>
</feature>
<feature type="region of interest" description="Disordered" evidence="1">
    <location>
        <begin position="704"/>
        <end position="853"/>
    </location>
</feature>
<comment type="caution">
    <text evidence="2">The sequence shown here is derived from an EMBL/GenBank/DDBJ whole genome shotgun (WGS) entry which is preliminary data.</text>
</comment>
<accession>A0ABQ5K2Q7</accession>
<feature type="compositionally biased region" description="Basic and acidic residues" evidence="1">
    <location>
        <begin position="640"/>
        <end position="653"/>
    </location>
</feature>
<feature type="compositionally biased region" description="Basic and acidic residues" evidence="1">
    <location>
        <begin position="708"/>
        <end position="731"/>
    </location>
</feature>
<feature type="compositionally biased region" description="Acidic residues" evidence="1">
    <location>
        <begin position="732"/>
        <end position="751"/>
    </location>
</feature>
<keyword evidence="3" id="KW-1185">Reference proteome</keyword>
<feature type="compositionally biased region" description="Polar residues" evidence="1">
    <location>
        <begin position="870"/>
        <end position="879"/>
    </location>
</feature>
<reference evidence="2" key="1">
    <citation type="submission" date="2022-03" db="EMBL/GenBank/DDBJ databases">
        <title>Draft genome sequence of Aduncisulcus paluster, a free-living microaerophilic Fornicata.</title>
        <authorList>
            <person name="Yuyama I."/>
            <person name="Kume K."/>
            <person name="Tamura T."/>
            <person name="Inagaki Y."/>
            <person name="Hashimoto T."/>
        </authorList>
    </citation>
    <scope>NUCLEOTIDE SEQUENCE</scope>
    <source>
        <strain evidence="2">NY0171</strain>
    </source>
</reference>
<feature type="compositionally biased region" description="Basic and acidic residues" evidence="1">
    <location>
        <begin position="908"/>
        <end position="925"/>
    </location>
</feature>
<protein>
    <submittedName>
        <fullName evidence="2">Small heat shock protein RTM2-like protein</fullName>
    </submittedName>
</protein>
<feature type="region of interest" description="Disordered" evidence="1">
    <location>
        <begin position="1"/>
        <end position="137"/>
    </location>
</feature>
<feature type="compositionally biased region" description="Basic and acidic residues" evidence="1">
    <location>
        <begin position="881"/>
        <end position="893"/>
    </location>
</feature>
<feature type="region of interest" description="Disordered" evidence="1">
    <location>
        <begin position="632"/>
        <end position="669"/>
    </location>
</feature>
<feature type="compositionally biased region" description="Polar residues" evidence="1">
    <location>
        <begin position="471"/>
        <end position="480"/>
    </location>
</feature>